<dbReference type="GO" id="GO:0008395">
    <property type="term" value="F:steroid hydroxylase activity"/>
    <property type="evidence" value="ECO:0007669"/>
    <property type="project" value="TreeGrafter"/>
</dbReference>
<dbReference type="SUPFAM" id="SSF49764">
    <property type="entry name" value="HSP20-like chaperones"/>
    <property type="match status" value="1"/>
</dbReference>
<dbReference type="InterPro" id="IPR002401">
    <property type="entry name" value="Cyt_P450_E_grp-I"/>
</dbReference>
<comment type="caution">
    <text evidence="9">The sequence shown here is derived from an EMBL/GenBank/DDBJ whole genome shotgun (WGS) entry which is preliminary data.</text>
</comment>
<dbReference type="PRINTS" id="PR00463">
    <property type="entry name" value="EP450I"/>
</dbReference>
<dbReference type="GO" id="GO:0016712">
    <property type="term" value="F:oxidoreductase activity, acting on paired donors, with incorporation or reduction of molecular oxygen, reduced flavin or flavoprotein as one donor, and incorporation of one atom of oxygen"/>
    <property type="evidence" value="ECO:0007669"/>
    <property type="project" value="TreeGrafter"/>
</dbReference>
<evidence type="ECO:0000256" key="7">
    <source>
        <dbReference type="RuleBase" id="RU003616"/>
    </source>
</evidence>
<sequence>MSYSTRTSLVRRGGDWFDDFAFPSRIRDQHFGLGLSELDLDDAPPSYYRGYFLRPQRQLSTGGTSEIKAEQDKFQVRLDVGHFAPEDITVKTVDNQVVVTAKHEEKVDEHGYVSREFTRRYVLPDDIELDRVASTLGADGVLIVEAPRKRAALLAPNEKSVPIKVQASPVASKHGYVSRKKAVELERVASTLGADGVLVVEAPRRPRYSHPTRSRSPSKCRRVRWLQRCRRVANAFVEREDKYLKNFLTSSATMDLSWIIENATSGYSPSFLTVATATLLVAVAYYIFKNRGLPPGPLGVPFFGFWPFIDQNEIHLQFEKLKKKYGDVFSFSYTGTLYINLGSSKAVRETILAKSDCFTKRSDGYNFMADIFEGGVLMQHSEEWKTNRKFFLQSFKERVAMSVKDLLSGSLYDSVNSTVAELREKTGQTLNIVELLLDKCNANIRLTLFGESGISEEQVREINELYVAIMYCFTSPLLLVSGNIGKYIIFPFFTPGYKEAKANSKKIEKILYQIIDEHKATFDEDHVRDIIDEYIRERTVRGRKGDPTAQHFTDKGLMSSLMQFLGDGVFSVAALIALYIHALLEHPEEQDNIYRELMEVVGKDRQPTFEDKNRLSYTNAFIQEALRASELIGLFPGLECTQETTVRGYRIPKGSVLVLNSFNMHNDPEVYEEPQKFNPRRFVVTEGKRKPEPPVTFGVGKRSCIGETFVMNQVFLFLTSLVKTFHISTAPEVTNRHSELFTEGKLSIVLRPRN</sequence>
<dbReference type="Gene3D" id="2.60.40.790">
    <property type="match status" value="1"/>
</dbReference>
<dbReference type="PROSITE" id="PS00086">
    <property type="entry name" value="CYTOCHROME_P450"/>
    <property type="match status" value="1"/>
</dbReference>
<dbReference type="Pfam" id="PF00067">
    <property type="entry name" value="p450"/>
    <property type="match status" value="1"/>
</dbReference>
<evidence type="ECO:0000256" key="5">
    <source>
        <dbReference type="PIRSR" id="PIRSR602401-1"/>
    </source>
</evidence>
<evidence type="ECO:0000313" key="10">
    <source>
        <dbReference type="Proteomes" id="UP000827092"/>
    </source>
</evidence>
<dbReference type="InterPro" id="IPR003090">
    <property type="entry name" value="Alpha-crystallin_N"/>
</dbReference>
<gene>
    <name evidence="9" type="ORF">JTE90_015418</name>
</gene>
<dbReference type="InterPro" id="IPR017972">
    <property type="entry name" value="Cyt_P450_CS"/>
</dbReference>
<evidence type="ECO:0000256" key="6">
    <source>
        <dbReference type="PROSITE-ProRule" id="PRU00285"/>
    </source>
</evidence>
<dbReference type="GO" id="GO:0005506">
    <property type="term" value="F:iron ion binding"/>
    <property type="evidence" value="ECO:0007669"/>
    <property type="project" value="InterPro"/>
</dbReference>
<keyword evidence="10" id="KW-1185">Reference proteome</keyword>
<comment type="similarity">
    <text evidence="1">Belongs to the cytochrome P450 family.</text>
</comment>
<reference evidence="9 10" key="1">
    <citation type="journal article" date="2022" name="Nat. Ecol. Evol.">
        <title>A masculinizing supergene underlies an exaggerated male reproductive morph in a spider.</title>
        <authorList>
            <person name="Hendrickx F."/>
            <person name="De Corte Z."/>
            <person name="Sonet G."/>
            <person name="Van Belleghem S.M."/>
            <person name="Kostlbacher S."/>
            <person name="Vangestel C."/>
        </authorList>
    </citation>
    <scope>NUCLEOTIDE SEQUENCE [LARGE SCALE GENOMIC DNA]</scope>
    <source>
        <strain evidence="9">W744_W776</strain>
    </source>
</reference>
<dbReference type="GO" id="GO:0006805">
    <property type="term" value="P:xenobiotic metabolic process"/>
    <property type="evidence" value="ECO:0007669"/>
    <property type="project" value="TreeGrafter"/>
</dbReference>
<dbReference type="Proteomes" id="UP000827092">
    <property type="component" value="Unassembled WGS sequence"/>
</dbReference>
<dbReference type="GO" id="GO:0020037">
    <property type="term" value="F:heme binding"/>
    <property type="evidence" value="ECO:0007669"/>
    <property type="project" value="InterPro"/>
</dbReference>
<proteinExistence type="inferred from homology"/>
<feature type="binding site" description="axial binding residue" evidence="5">
    <location>
        <position position="704"/>
    </location>
    <ligand>
        <name>heme</name>
        <dbReference type="ChEBI" id="CHEBI:30413"/>
    </ligand>
    <ligandPart>
        <name>Fe</name>
        <dbReference type="ChEBI" id="CHEBI:18248"/>
    </ligandPart>
</feature>
<dbReference type="CDD" id="cd06526">
    <property type="entry name" value="metazoan_ACD"/>
    <property type="match status" value="1"/>
</dbReference>
<keyword evidence="5" id="KW-0349">Heme</keyword>
<dbReference type="InterPro" id="IPR002068">
    <property type="entry name" value="A-crystallin/Hsp20_dom"/>
</dbReference>
<dbReference type="InterPro" id="IPR001128">
    <property type="entry name" value="Cyt_P450"/>
</dbReference>
<dbReference type="GO" id="GO:0005212">
    <property type="term" value="F:structural constituent of eye lens"/>
    <property type="evidence" value="ECO:0007669"/>
    <property type="project" value="InterPro"/>
</dbReference>
<dbReference type="PRINTS" id="PR00385">
    <property type="entry name" value="P450"/>
</dbReference>
<dbReference type="PROSITE" id="PS01031">
    <property type="entry name" value="SHSP"/>
    <property type="match status" value="1"/>
</dbReference>
<dbReference type="Gene3D" id="1.10.630.10">
    <property type="entry name" value="Cytochrome P450"/>
    <property type="match status" value="1"/>
</dbReference>
<evidence type="ECO:0000256" key="4">
    <source>
        <dbReference type="ARBA" id="ARBA00023033"/>
    </source>
</evidence>
<accession>A0AAV6TXV1</accession>
<dbReference type="Pfam" id="PF00525">
    <property type="entry name" value="Crystallin"/>
    <property type="match status" value="1"/>
</dbReference>
<evidence type="ECO:0000256" key="3">
    <source>
        <dbReference type="ARBA" id="ARBA00023004"/>
    </source>
</evidence>
<dbReference type="PANTHER" id="PTHR24300:SF403">
    <property type="entry name" value="CYTOCHROME P450 306A1"/>
    <property type="match status" value="1"/>
</dbReference>
<dbReference type="SUPFAM" id="SSF48264">
    <property type="entry name" value="Cytochrome P450"/>
    <property type="match status" value="1"/>
</dbReference>
<dbReference type="InterPro" id="IPR036396">
    <property type="entry name" value="Cyt_P450_sf"/>
</dbReference>
<comment type="cofactor">
    <cofactor evidence="5">
        <name>heme</name>
        <dbReference type="ChEBI" id="CHEBI:30413"/>
    </cofactor>
</comment>
<evidence type="ECO:0000256" key="1">
    <source>
        <dbReference type="ARBA" id="ARBA00010617"/>
    </source>
</evidence>
<dbReference type="GO" id="GO:0005737">
    <property type="term" value="C:cytoplasm"/>
    <property type="evidence" value="ECO:0007669"/>
    <property type="project" value="TreeGrafter"/>
</dbReference>
<dbReference type="EMBL" id="JAFNEN010000837">
    <property type="protein sequence ID" value="KAG8176952.1"/>
    <property type="molecule type" value="Genomic_DNA"/>
</dbReference>
<evidence type="ECO:0000256" key="2">
    <source>
        <dbReference type="ARBA" id="ARBA00022723"/>
    </source>
</evidence>
<keyword evidence="4" id="KW-0560">Oxidoreductase</keyword>
<name>A0AAV6TXV1_9ARAC</name>
<comment type="similarity">
    <text evidence="6 7">Belongs to the small heat shock protein (HSP20) family.</text>
</comment>
<protein>
    <recommendedName>
        <fullName evidence="8">SHSP domain-containing protein</fullName>
    </recommendedName>
</protein>
<keyword evidence="3 5" id="KW-0408">Iron</keyword>
<dbReference type="AlphaFoldDB" id="A0AAV6TXV1"/>
<dbReference type="InterPro" id="IPR050182">
    <property type="entry name" value="Cytochrome_P450_fam2"/>
</dbReference>
<keyword evidence="4" id="KW-0503">Monooxygenase</keyword>
<evidence type="ECO:0000259" key="8">
    <source>
        <dbReference type="PROSITE" id="PS01031"/>
    </source>
</evidence>
<dbReference type="PANTHER" id="PTHR24300">
    <property type="entry name" value="CYTOCHROME P450 508A4-RELATED"/>
    <property type="match status" value="1"/>
</dbReference>
<dbReference type="Pfam" id="PF00011">
    <property type="entry name" value="HSP20"/>
    <property type="match status" value="1"/>
</dbReference>
<evidence type="ECO:0000313" key="9">
    <source>
        <dbReference type="EMBL" id="KAG8176952.1"/>
    </source>
</evidence>
<organism evidence="9 10">
    <name type="scientific">Oedothorax gibbosus</name>
    <dbReference type="NCBI Taxonomy" id="931172"/>
    <lineage>
        <taxon>Eukaryota</taxon>
        <taxon>Metazoa</taxon>
        <taxon>Ecdysozoa</taxon>
        <taxon>Arthropoda</taxon>
        <taxon>Chelicerata</taxon>
        <taxon>Arachnida</taxon>
        <taxon>Araneae</taxon>
        <taxon>Araneomorphae</taxon>
        <taxon>Entelegynae</taxon>
        <taxon>Araneoidea</taxon>
        <taxon>Linyphiidae</taxon>
        <taxon>Erigoninae</taxon>
        <taxon>Oedothorax</taxon>
    </lineage>
</organism>
<feature type="domain" description="SHSP" evidence="8">
    <location>
        <begin position="56"/>
        <end position="166"/>
    </location>
</feature>
<dbReference type="InterPro" id="IPR008978">
    <property type="entry name" value="HSP20-like_chaperone"/>
</dbReference>
<dbReference type="GO" id="GO:0006082">
    <property type="term" value="P:organic acid metabolic process"/>
    <property type="evidence" value="ECO:0007669"/>
    <property type="project" value="TreeGrafter"/>
</dbReference>
<keyword evidence="2 5" id="KW-0479">Metal-binding</keyword>